<dbReference type="GO" id="GO:0003964">
    <property type="term" value="F:RNA-directed DNA polymerase activity"/>
    <property type="evidence" value="ECO:0007669"/>
    <property type="project" value="UniProtKB-KW"/>
</dbReference>
<evidence type="ECO:0000256" key="1">
    <source>
        <dbReference type="ARBA" id="ARBA00022679"/>
    </source>
</evidence>
<feature type="non-terminal residue" evidence="8">
    <location>
        <position position="1"/>
    </location>
</feature>
<dbReference type="PANTHER" id="PTHR34072">
    <property type="entry name" value="ENZYMATIC POLYPROTEIN-RELATED"/>
    <property type="match status" value="1"/>
</dbReference>
<dbReference type="SUPFAM" id="SSF56672">
    <property type="entry name" value="DNA/RNA polymerases"/>
    <property type="match status" value="1"/>
</dbReference>
<dbReference type="AlphaFoldDB" id="A0A9N9PCS2"/>
<evidence type="ECO:0000259" key="7">
    <source>
        <dbReference type="Pfam" id="PF17917"/>
    </source>
</evidence>
<evidence type="ECO:0000313" key="8">
    <source>
        <dbReference type="EMBL" id="CAG8809635.1"/>
    </source>
</evidence>
<keyword evidence="3" id="KW-0540">Nuclease</keyword>
<comment type="caution">
    <text evidence="8">The sequence shown here is derived from an EMBL/GenBank/DDBJ whole genome shotgun (WGS) entry which is preliminary data.</text>
</comment>
<name>A0A9N9PCS2_9GLOM</name>
<dbReference type="InterPro" id="IPR043502">
    <property type="entry name" value="DNA/RNA_pol_sf"/>
</dbReference>
<evidence type="ECO:0000256" key="4">
    <source>
        <dbReference type="ARBA" id="ARBA00022759"/>
    </source>
</evidence>
<evidence type="ECO:0000313" key="9">
    <source>
        <dbReference type="Proteomes" id="UP000789405"/>
    </source>
</evidence>
<gene>
    <name evidence="8" type="ORF">DERYTH_LOCUS25134</name>
</gene>
<dbReference type="OrthoDB" id="2446657at2759"/>
<dbReference type="InterPro" id="IPR041373">
    <property type="entry name" value="RT_RNaseH"/>
</dbReference>
<evidence type="ECO:0000256" key="3">
    <source>
        <dbReference type="ARBA" id="ARBA00022722"/>
    </source>
</evidence>
<organism evidence="8 9">
    <name type="scientific">Dentiscutata erythropus</name>
    <dbReference type="NCBI Taxonomy" id="1348616"/>
    <lineage>
        <taxon>Eukaryota</taxon>
        <taxon>Fungi</taxon>
        <taxon>Fungi incertae sedis</taxon>
        <taxon>Mucoromycota</taxon>
        <taxon>Glomeromycotina</taxon>
        <taxon>Glomeromycetes</taxon>
        <taxon>Diversisporales</taxon>
        <taxon>Gigasporaceae</taxon>
        <taxon>Dentiscutata</taxon>
    </lineage>
</organism>
<keyword evidence="9" id="KW-1185">Reference proteome</keyword>
<dbReference type="PANTHER" id="PTHR34072:SF58">
    <property type="entry name" value="DNA (CYTOSINE-5-)-METHYLTRANSFERASE"/>
    <property type="match status" value="1"/>
</dbReference>
<keyword evidence="1" id="KW-0808">Transferase</keyword>
<dbReference type="Gene3D" id="1.10.340.70">
    <property type="match status" value="1"/>
</dbReference>
<keyword evidence="2" id="KW-0548">Nucleotidyltransferase</keyword>
<proteinExistence type="predicted"/>
<keyword evidence="4" id="KW-0255">Endonuclease</keyword>
<accession>A0A9N9PCS2</accession>
<keyword evidence="6" id="KW-0695">RNA-directed DNA polymerase</keyword>
<keyword evidence="5" id="KW-0378">Hydrolase</keyword>
<feature type="non-terminal residue" evidence="8">
    <location>
        <position position="154"/>
    </location>
</feature>
<protein>
    <submittedName>
        <fullName evidence="8">12656_t:CDS:1</fullName>
    </submittedName>
</protein>
<dbReference type="GO" id="GO:0004519">
    <property type="term" value="F:endonuclease activity"/>
    <property type="evidence" value="ECO:0007669"/>
    <property type="project" value="UniProtKB-KW"/>
</dbReference>
<dbReference type="Proteomes" id="UP000789405">
    <property type="component" value="Unassembled WGS sequence"/>
</dbReference>
<evidence type="ECO:0000256" key="2">
    <source>
        <dbReference type="ARBA" id="ARBA00022695"/>
    </source>
</evidence>
<dbReference type="GO" id="GO:0016787">
    <property type="term" value="F:hydrolase activity"/>
    <property type="evidence" value="ECO:0007669"/>
    <property type="project" value="UniProtKB-KW"/>
</dbReference>
<evidence type="ECO:0000256" key="6">
    <source>
        <dbReference type="ARBA" id="ARBA00022918"/>
    </source>
</evidence>
<dbReference type="EMBL" id="CAJVPY010045323">
    <property type="protein sequence ID" value="CAG8809635.1"/>
    <property type="molecule type" value="Genomic_DNA"/>
</dbReference>
<feature type="domain" description="Reverse transcriptase RNase H-like" evidence="7">
    <location>
        <begin position="1"/>
        <end position="63"/>
    </location>
</feature>
<reference evidence="8" key="1">
    <citation type="submission" date="2021-06" db="EMBL/GenBank/DDBJ databases">
        <authorList>
            <person name="Kallberg Y."/>
            <person name="Tangrot J."/>
            <person name="Rosling A."/>
        </authorList>
    </citation>
    <scope>NUCLEOTIDE SEQUENCE</scope>
    <source>
        <strain evidence="8">MA453B</strain>
    </source>
</reference>
<evidence type="ECO:0000256" key="5">
    <source>
        <dbReference type="ARBA" id="ARBA00022801"/>
    </source>
</evidence>
<dbReference type="Pfam" id="PF17917">
    <property type="entry name" value="RT_RNaseH"/>
    <property type="match status" value="1"/>
</dbReference>
<sequence>ASDLALGAILSQLDANHKERVVAYASRSLTTAEKNYAATEKECLAVVWAITLAGLRTRHYFIRSKLLYKTNPRDPERPQRVLKPQEVKPILHAMHTDPLAGHFGYEGTYQRIRTVVVTYPAEPTTETETQDYLFRRIESLLGNLEDARNQAQEN</sequence>